<evidence type="ECO:0000256" key="6">
    <source>
        <dbReference type="ARBA" id="ARBA00022989"/>
    </source>
</evidence>
<feature type="transmembrane region" description="Helical" evidence="9">
    <location>
        <begin position="264"/>
        <end position="289"/>
    </location>
</feature>
<keyword evidence="14" id="KW-1185">Reference proteome</keyword>
<evidence type="ECO:0000256" key="5">
    <source>
        <dbReference type="ARBA" id="ARBA00022692"/>
    </source>
</evidence>
<dbReference type="SUPFAM" id="SSF53448">
    <property type="entry name" value="Nucleotide-diphospho-sugar transferases"/>
    <property type="match status" value="1"/>
</dbReference>
<dbReference type="InterPro" id="IPR029044">
    <property type="entry name" value="Nucleotide-diphossugar_trans"/>
</dbReference>
<evidence type="ECO:0000256" key="7">
    <source>
        <dbReference type="ARBA" id="ARBA00023136"/>
    </source>
</evidence>
<keyword evidence="3" id="KW-0328">Glycosyltransferase</keyword>
<keyword evidence="5 9" id="KW-0812">Transmembrane</keyword>
<comment type="caution">
    <text evidence="11">The sequence shown here is derived from an EMBL/GenBank/DDBJ whole genome shotgun (WGS) entry which is preliminary data.</text>
</comment>
<feature type="domain" description="Glycosyltransferase 2-like" evidence="10">
    <location>
        <begin position="5"/>
        <end position="168"/>
    </location>
</feature>
<keyword evidence="6 9" id="KW-1133">Transmembrane helix</keyword>
<evidence type="ECO:0000313" key="11">
    <source>
        <dbReference type="EMBL" id="PLR80624.1"/>
    </source>
</evidence>
<comment type="similarity">
    <text evidence="8">Belongs to the glycosyltransferase 2 family. GtrB subfamily.</text>
</comment>
<evidence type="ECO:0000256" key="2">
    <source>
        <dbReference type="ARBA" id="ARBA00022475"/>
    </source>
</evidence>
<evidence type="ECO:0000313" key="12">
    <source>
        <dbReference type="EMBL" id="PLR88528.1"/>
    </source>
</evidence>
<dbReference type="InterPro" id="IPR050256">
    <property type="entry name" value="Glycosyltransferase_2"/>
</dbReference>
<dbReference type="InterPro" id="IPR001173">
    <property type="entry name" value="Glyco_trans_2-like"/>
</dbReference>
<gene>
    <name evidence="11" type="ORF">CU635_17620</name>
    <name evidence="12" type="ORF">CVD25_22495</name>
</gene>
<organism evidence="11 13">
    <name type="scientific">Bacillus canaveralius</name>
    <dbReference type="NCBI Taxonomy" id="1403243"/>
    <lineage>
        <taxon>Bacteria</taxon>
        <taxon>Bacillati</taxon>
        <taxon>Bacillota</taxon>
        <taxon>Bacilli</taxon>
        <taxon>Bacillales</taxon>
        <taxon>Bacillaceae</taxon>
        <taxon>Bacillus</taxon>
    </lineage>
</organism>
<evidence type="ECO:0000256" key="3">
    <source>
        <dbReference type="ARBA" id="ARBA00022676"/>
    </source>
</evidence>
<evidence type="ECO:0000313" key="13">
    <source>
        <dbReference type="Proteomes" id="UP000234951"/>
    </source>
</evidence>
<evidence type="ECO:0000256" key="9">
    <source>
        <dbReference type="SAM" id="Phobius"/>
    </source>
</evidence>
<dbReference type="PANTHER" id="PTHR48090:SF8">
    <property type="entry name" value="GLYCOSYLTRANSFERASE CSBB-RELATED"/>
    <property type="match status" value="1"/>
</dbReference>
<accession>A0A2N5GI79</accession>
<dbReference type="RefSeq" id="WP_101578694.1">
    <property type="nucleotide sequence ID" value="NZ_PGVA01000047.1"/>
</dbReference>
<proteinExistence type="inferred from homology"/>
<dbReference type="EMBL" id="PGVA01000047">
    <property type="protein sequence ID" value="PLR80624.1"/>
    <property type="molecule type" value="Genomic_DNA"/>
</dbReference>
<evidence type="ECO:0000313" key="14">
    <source>
        <dbReference type="Proteomes" id="UP000235114"/>
    </source>
</evidence>
<dbReference type="Proteomes" id="UP000234951">
    <property type="component" value="Unassembled WGS sequence"/>
</dbReference>
<reference evidence="12 14" key="2">
    <citation type="submission" date="2017-12" db="EMBL/GenBank/DDBJ databases">
        <title>Comparative Functional Genomics of Dry Heat Resistant strains isolated from the Viking Spacecraft.</title>
        <authorList>
            <person name="Seuylemezian A."/>
            <person name="Cooper K."/>
            <person name="Vaishampayan P."/>
        </authorList>
    </citation>
    <scope>NUCLEOTIDE SEQUENCE [LARGE SCALE GENOMIC DNA]</scope>
    <source>
        <strain evidence="12 14">ATCC 29669</strain>
    </source>
</reference>
<dbReference type="Proteomes" id="UP000235114">
    <property type="component" value="Unassembled WGS sequence"/>
</dbReference>
<evidence type="ECO:0000256" key="8">
    <source>
        <dbReference type="ARBA" id="ARBA00038152"/>
    </source>
</evidence>
<dbReference type="Gene3D" id="3.90.550.10">
    <property type="entry name" value="Spore Coat Polysaccharide Biosynthesis Protein SpsA, Chain A"/>
    <property type="match status" value="1"/>
</dbReference>
<dbReference type="EMBL" id="PGVD01000100">
    <property type="protein sequence ID" value="PLR88528.1"/>
    <property type="molecule type" value="Genomic_DNA"/>
</dbReference>
<keyword evidence="7 9" id="KW-0472">Membrane</keyword>
<dbReference type="PANTHER" id="PTHR48090">
    <property type="entry name" value="UNDECAPRENYL-PHOSPHATE 4-DEOXY-4-FORMAMIDO-L-ARABINOSE TRANSFERASE-RELATED"/>
    <property type="match status" value="1"/>
</dbReference>
<comment type="subcellular location">
    <subcellularLocation>
        <location evidence="1">Cell membrane</location>
        <topology evidence="1">Multi-pass membrane protein</topology>
    </subcellularLocation>
</comment>
<evidence type="ECO:0000256" key="1">
    <source>
        <dbReference type="ARBA" id="ARBA00004651"/>
    </source>
</evidence>
<dbReference type="GO" id="GO:0005886">
    <property type="term" value="C:plasma membrane"/>
    <property type="evidence" value="ECO:0007669"/>
    <property type="project" value="UniProtKB-SubCell"/>
</dbReference>
<evidence type="ECO:0000256" key="4">
    <source>
        <dbReference type="ARBA" id="ARBA00022679"/>
    </source>
</evidence>
<evidence type="ECO:0000259" key="10">
    <source>
        <dbReference type="Pfam" id="PF00535"/>
    </source>
</evidence>
<dbReference type="AlphaFoldDB" id="A0A2N5GI79"/>
<reference evidence="11 13" key="1">
    <citation type="submission" date="2017-11" db="EMBL/GenBank/DDBJ databases">
        <title>Comparitive Functional Genomics of Dry Heat Resistant strains isolated from the Viking Spacecraft.</title>
        <authorList>
            <person name="Seuylemezian A."/>
            <person name="Cooper K."/>
            <person name="Vaishampayan P."/>
        </authorList>
    </citation>
    <scope>NUCLEOTIDE SEQUENCE [LARGE SCALE GENOMIC DNA]</scope>
    <source>
        <strain evidence="11 13">M4.6</strain>
    </source>
</reference>
<dbReference type="GO" id="GO:0016757">
    <property type="term" value="F:glycosyltransferase activity"/>
    <property type="evidence" value="ECO:0007669"/>
    <property type="project" value="UniProtKB-KW"/>
</dbReference>
<dbReference type="CDD" id="cd04187">
    <property type="entry name" value="DPM1_like_bac"/>
    <property type="match status" value="1"/>
</dbReference>
<dbReference type="Pfam" id="PF00535">
    <property type="entry name" value="Glycos_transf_2"/>
    <property type="match status" value="1"/>
</dbReference>
<dbReference type="FunFam" id="3.90.550.10:FF:000079">
    <property type="entry name" value="Probable glycosyl transferase"/>
    <property type="match status" value="1"/>
</dbReference>
<name>A0A2N5GI79_9BACI</name>
<keyword evidence="4 11" id="KW-0808">Transferase</keyword>
<feature type="transmembrane region" description="Helical" evidence="9">
    <location>
        <begin position="231"/>
        <end position="252"/>
    </location>
</feature>
<dbReference type="OrthoDB" id="9807778at2"/>
<keyword evidence="2" id="KW-1003">Cell membrane</keyword>
<protein>
    <submittedName>
        <fullName evidence="11">Glycosyltransferase</fullName>
    </submittedName>
</protein>
<sequence>MKFVSIIVPCFNEEESIELFYNTVKPILEEIHMISYEFVFVNDGSKDRTELVMKELSLKEDCVRFVNFSRNFGKEAAMLAGIEAAKGDAVVLMDVDLQDPPELLPEMIHEWHDEGYDVVYTRRSTRSGEPPIRSWFAKQFYKLINNMSDVHIVDGARDYRLMDRKAVDSFLQLKERNRFAKGLFMWVGYRSKCLEFENVERAAGSTSWSFWKLVHYAIDGIVSFTIVPLRWATYFGFFSASASFLFMFYVIFKKIFLGDSVSGYASMVSIMLFFGGIQLIFLGIIGEYIGRIFIEVKARPHYITKEQSEDMEVVKGKRSTTLVVRRNS</sequence>